<evidence type="ECO:0000256" key="4">
    <source>
        <dbReference type="ARBA" id="ARBA00023136"/>
    </source>
</evidence>
<dbReference type="AlphaFoldDB" id="A0A0E0H1S7"/>
<protein>
    <recommendedName>
        <fullName evidence="7">GTD-binding domain-containing protein</fullName>
    </recommendedName>
</protein>
<evidence type="ECO:0000256" key="1">
    <source>
        <dbReference type="ARBA" id="ARBA00004370"/>
    </source>
</evidence>
<dbReference type="HOGENOM" id="CLU_057945_0_0_1"/>
<evidence type="ECO:0000259" key="7">
    <source>
        <dbReference type="PROSITE" id="PS51775"/>
    </source>
</evidence>
<dbReference type="GO" id="GO:0080115">
    <property type="term" value="F:myosin XI tail binding"/>
    <property type="evidence" value="ECO:0007669"/>
    <property type="project" value="UniProtKB-ARBA"/>
</dbReference>
<dbReference type="PANTHER" id="PTHR31422">
    <property type="entry name" value="BNAANNG28530D PROTEIN"/>
    <property type="match status" value="1"/>
</dbReference>
<evidence type="ECO:0000313" key="8">
    <source>
        <dbReference type="EnsemblPlants" id="ONIVA04G13260.1"/>
    </source>
</evidence>
<feature type="transmembrane region" description="Helical" evidence="6">
    <location>
        <begin position="21"/>
        <end position="47"/>
    </location>
</feature>
<feature type="region of interest" description="Disordered" evidence="5">
    <location>
        <begin position="285"/>
        <end position="305"/>
    </location>
</feature>
<keyword evidence="2 6" id="KW-0812">Transmembrane</keyword>
<evidence type="ECO:0000256" key="5">
    <source>
        <dbReference type="SAM" id="MobiDB-lite"/>
    </source>
</evidence>
<keyword evidence="4 6" id="KW-0472">Membrane</keyword>
<dbReference type="OMA" id="QWVIMKS"/>
<dbReference type="Pfam" id="PF04576">
    <property type="entry name" value="Zein-binding"/>
    <property type="match status" value="1"/>
</dbReference>
<feature type="region of interest" description="Disordered" evidence="5">
    <location>
        <begin position="136"/>
        <end position="156"/>
    </location>
</feature>
<dbReference type="eggNOG" id="KOG1550">
    <property type="taxonomic scope" value="Eukaryota"/>
</dbReference>
<proteinExistence type="predicted"/>
<evidence type="ECO:0000256" key="6">
    <source>
        <dbReference type="SAM" id="Phobius"/>
    </source>
</evidence>
<feature type="domain" description="GTD-binding" evidence="7">
    <location>
        <begin position="196"/>
        <end position="302"/>
    </location>
</feature>
<dbReference type="Proteomes" id="UP000006591">
    <property type="component" value="Chromosome 4"/>
</dbReference>
<dbReference type="PROSITE" id="PS51775">
    <property type="entry name" value="GTD_BINDING"/>
    <property type="match status" value="1"/>
</dbReference>
<accession>A0A0E0H1S7</accession>
<name>A0A0E0H1S7_ORYNI</name>
<keyword evidence="3 6" id="KW-1133">Transmembrane helix</keyword>
<organism evidence="8">
    <name type="scientific">Oryza nivara</name>
    <name type="common">Indian wild rice</name>
    <name type="synonym">Oryza sativa f. spontanea</name>
    <dbReference type="NCBI Taxonomy" id="4536"/>
    <lineage>
        <taxon>Eukaryota</taxon>
        <taxon>Viridiplantae</taxon>
        <taxon>Streptophyta</taxon>
        <taxon>Embryophyta</taxon>
        <taxon>Tracheophyta</taxon>
        <taxon>Spermatophyta</taxon>
        <taxon>Magnoliopsida</taxon>
        <taxon>Liliopsida</taxon>
        <taxon>Poales</taxon>
        <taxon>Poaceae</taxon>
        <taxon>BOP clade</taxon>
        <taxon>Oryzoideae</taxon>
        <taxon>Oryzeae</taxon>
        <taxon>Oryzinae</taxon>
        <taxon>Oryza</taxon>
    </lineage>
</organism>
<dbReference type="Gramene" id="ONIVA04G13260.1">
    <property type="protein sequence ID" value="ONIVA04G13260.1"/>
    <property type="gene ID" value="ONIVA04G13260"/>
</dbReference>
<dbReference type="STRING" id="4536.A0A0E0H1S7"/>
<dbReference type="PANTHER" id="PTHR31422:SF2">
    <property type="entry name" value="PROTEIN FLOURY 1-LIKE"/>
    <property type="match status" value="1"/>
</dbReference>
<feature type="region of interest" description="Disordered" evidence="5">
    <location>
        <begin position="172"/>
        <end position="195"/>
    </location>
</feature>
<evidence type="ECO:0000256" key="3">
    <source>
        <dbReference type="ARBA" id="ARBA00022989"/>
    </source>
</evidence>
<reference evidence="8" key="1">
    <citation type="submission" date="2015-04" db="UniProtKB">
        <authorList>
            <consortium name="EnsemblPlants"/>
        </authorList>
    </citation>
    <scope>IDENTIFICATION</scope>
    <source>
        <strain evidence="8">SL10</strain>
    </source>
</reference>
<reference evidence="8" key="2">
    <citation type="submission" date="2018-04" db="EMBL/GenBank/DDBJ databases">
        <title>OnivRS2 (Oryza nivara Reference Sequence Version 2).</title>
        <authorList>
            <person name="Zhang J."/>
            <person name="Kudrna D."/>
            <person name="Lee S."/>
            <person name="Talag J."/>
            <person name="Rajasekar S."/>
            <person name="Welchert J."/>
            <person name="Hsing Y.-I."/>
            <person name="Wing R.A."/>
        </authorList>
    </citation>
    <scope>NUCLEOTIDE SEQUENCE [LARGE SCALE GENOMIC DNA]</scope>
    <source>
        <strain evidence="8">SL10</strain>
    </source>
</reference>
<sequence>MGGGNRISGGGGGGGGFLKPLAGVSFAFMPGVGAFYFLVGSVLGFLAMVYSSESDEAGGDWASAERWVALARSVSAPQMFVGIPLLLLATGVWRLGKRCETVEGLVGNADATVQALRVGGVVCAVCGTKILALKKKGGLPPSPTPSPARSKGSCSDKPVARSLAAELEQEADAEEDECAAAGDANGGCGSGAEEGGSVERLRRRLAAERRRREAALEELEKERRAAASAADEAMAKIACLRNEKALVEREARQFREMAQQKQMYDRQQIESLQWVIQRFGMPCGEAEVSSERAVSETSEDDRDRK</sequence>
<feature type="compositionally biased region" description="Gly residues" evidence="5">
    <location>
        <begin position="184"/>
        <end position="194"/>
    </location>
</feature>
<evidence type="ECO:0000313" key="9">
    <source>
        <dbReference type="Proteomes" id="UP000006591"/>
    </source>
</evidence>
<comment type="subcellular location">
    <subcellularLocation>
        <location evidence="1">Membrane</location>
    </subcellularLocation>
</comment>
<dbReference type="GO" id="GO:0016020">
    <property type="term" value="C:membrane"/>
    <property type="evidence" value="ECO:0007669"/>
    <property type="project" value="UniProtKB-SubCell"/>
</dbReference>
<dbReference type="EnsemblPlants" id="ONIVA04G13260.1">
    <property type="protein sequence ID" value="ONIVA04G13260.1"/>
    <property type="gene ID" value="ONIVA04G13260"/>
</dbReference>
<keyword evidence="9" id="KW-1185">Reference proteome</keyword>
<evidence type="ECO:0000256" key="2">
    <source>
        <dbReference type="ARBA" id="ARBA00022692"/>
    </source>
</evidence>
<dbReference type="InterPro" id="IPR007656">
    <property type="entry name" value="GTD-bd"/>
</dbReference>